<keyword evidence="2" id="KW-1185">Reference proteome</keyword>
<evidence type="ECO:0000313" key="1">
    <source>
        <dbReference type="EMBL" id="KAL3686418.1"/>
    </source>
</evidence>
<sequence length="192" mass="21033">MDILDVDSLTKAKKAEMKASLSQAIQLISTENSIIRGSYPQDLSHAELKQKINAAIQESDNAHLQIQAVQKYKQSVGVIVESTVVRNKLLQSGNEWGPKAFPSFSAVSPPKEKHQILIHDVPTELSVEEIETGLLEANASLKMMETPRWLLKDRTIKRRSTLLVAVSDAVMAEKIAARGVKSVVLAAEAPTP</sequence>
<gene>
    <name evidence="1" type="ORF">R1sor_008992</name>
</gene>
<dbReference type="EMBL" id="JBJQOH010000005">
    <property type="protein sequence ID" value="KAL3686418.1"/>
    <property type="molecule type" value="Genomic_DNA"/>
</dbReference>
<dbReference type="Proteomes" id="UP001633002">
    <property type="component" value="Unassembled WGS sequence"/>
</dbReference>
<accession>A0ABD3H4H7</accession>
<reference evidence="1 2" key="1">
    <citation type="submission" date="2024-09" db="EMBL/GenBank/DDBJ databases">
        <title>Chromosome-scale assembly of Riccia sorocarpa.</title>
        <authorList>
            <person name="Paukszto L."/>
        </authorList>
    </citation>
    <scope>NUCLEOTIDE SEQUENCE [LARGE SCALE GENOMIC DNA]</scope>
    <source>
        <strain evidence="1">LP-2024</strain>
        <tissue evidence="1">Aerial parts of the thallus</tissue>
    </source>
</reference>
<protein>
    <submittedName>
        <fullName evidence="1">Uncharacterized protein</fullName>
    </submittedName>
</protein>
<name>A0ABD3H4H7_9MARC</name>
<comment type="caution">
    <text evidence="1">The sequence shown here is derived from an EMBL/GenBank/DDBJ whole genome shotgun (WGS) entry which is preliminary data.</text>
</comment>
<evidence type="ECO:0000313" key="2">
    <source>
        <dbReference type="Proteomes" id="UP001633002"/>
    </source>
</evidence>
<organism evidence="1 2">
    <name type="scientific">Riccia sorocarpa</name>
    <dbReference type="NCBI Taxonomy" id="122646"/>
    <lineage>
        <taxon>Eukaryota</taxon>
        <taxon>Viridiplantae</taxon>
        <taxon>Streptophyta</taxon>
        <taxon>Embryophyta</taxon>
        <taxon>Marchantiophyta</taxon>
        <taxon>Marchantiopsida</taxon>
        <taxon>Marchantiidae</taxon>
        <taxon>Marchantiales</taxon>
        <taxon>Ricciaceae</taxon>
        <taxon>Riccia</taxon>
    </lineage>
</organism>
<dbReference type="AlphaFoldDB" id="A0ABD3H4H7"/>
<proteinExistence type="predicted"/>